<dbReference type="PANTHER" id="PTHR34778">
    <property type="entry name" value="OS02G0580700 PROTEIN"/>
    <property type="match status" value="1"/>
</dbReference>
<evidence type="ECO:0000256" key="1">
    <source>
        <dbReference type="SAM" id="Coils"/>
    </source>
</evidence>
<feature type="region of interest" description="Disordered" evidence="2">
    <location>
        <begin position="514"/>
        <end position="536"/>
    </location>
</feature>
<gene>
    <name evidence="3" type="ORF">RJ640_029852</name>
</gene>
<evidence type="ECO:0000256" key="2">
    <source>
        <dbReference type="SAM" id="MobiDB-lite"/>
    </source>
</evidence>
<feature type="region of interest" description="Disordered" evidence="2">
    <location>
        <begin position="309"/>
        <end position="333"/>
    </location>
</feature>
<keyword evidence="1" id="KW-0175">Coiled coil</keyword>
<name>A0AA88U0X5_9ASTE</name>
<protein>
    <submittedName>
        <fullName evidence="3">Uncharacterized protein</fullName>
    </submittedName>
</protein>
<feature type="compositionally biased region" description="Polar residues" evidence="2">
    <location>
        <begin position="368"/>
        <end position="378"/>
    </location>
</feature>
<keyword evidence="4" id="KW-1185">Reference proteome</keyword>
<accession>A0AA88U0X5</accession>
<dbReference type="Proteomes" id="UP001187471">
    <property type="component" value="Unassembled WGS sequence"/>
</dbReference>
<dbReference type="AlphaFoldDB" id="A0AA88U0X5"/>
<reference evidence="3" key="1">
    <citation type="submission" date="2022-12" db="EMBL/GenBank/DDBJ databases">
        <title>Draft genome assemblies for two species of Escallonia (Escalloniales).</title>
        <authorList>
            <person name="Chanderbali A."/>
            <person name="Dervinis C."/>
            <person name="Anghel I."/>
            <person name="Soltis D."/>
            <person name="Soltis P."/>
            <person name="Zapata F."/>
        </authorList>
    </citation>
    <scope>NUCLEOTIDE SEQUENCE</scope>
    <source>
        <strain evidence="3">UCBG92.1500</strain>
        <tissue evidence="3">Leaf</tissue>
    </source>
</reference>
<feature type="coiled-coil region" evidence="1">
    <location>
        <begin position="57"/>
        <end position="107"/>
    </location>
</feature>
<feature type="region of interest" description="Disordered" evidence="2">
    <location>
        <begin position="359"/>
        <end position="378"/>
    </location>
</feature>
<proteinExistence type="predicted"/>
<feature type="compositionally biased region" description="Polar residues" evidence="2">
    <location>
        <begin position="515"/>
        <end position="527"/>
    </location>
</feature>
<evidence type="ECO:0000313" key="4">
    <source>
        <dbReference type="Proteomes" id="UP001187471"/>
    </source>
</evidence>
<comment type="caution">
    <text evidence="3">The sequence shown here is derived from an EMBL/GenBank/DDBJ whole genome shotgun (WGS) entry which is preliminary data.</text>
</comment>
<dbReference type="PANTHER" id="PTHR34778:SF6">
    <property type="entry name" value="SHUGOSHIN C-TERMINAL DOMAIN-CONTAINING PROTEIN"/>
    <property type="match status" value="1"/>
</dbReference>
<organism evidence="3 4">
    <name type="scientific">Escallonia rubra</name>
    <dbReference type="NCBI Taxonomy" id="112253"/>
    <lineage>
        <taxon>Eukaryota</taxon>
        <taxon>Viridiplantae</taxon>
        <taxon>Streptophyta</taxon>
        <taxon>Embryophyta</taxon>
        <taxon>Tracheophyta</taxon>
        <taxon>Spermatophyta</taxon>
        <taxon>Magnoliopsida</taxon>
        <taxon>eudicotyledons</taxon>
        <taxon>Gunneridae</taxon>
        <taxon>Pentapetalae</taxon>
        <taxon>asterids</taxon>
        <taxon>campanulids</taxon>
        <taxon>Escalloniales</taxon>
        <taxon>Escalloniaceae</taxon>
        <taxon>Escallonia</taxon>
    </lineage>
</organism>
<sequence length="536" mass="59552">MVDLKNAYADIILNTAKEAAARIMVSERNALRFQHELCSTKDEAIGVLTRLKQMIHAKSTEAENASLRQQMKIEELEAQLDEAEGLILDLREEVEQVKGQLDKMRTNHVQHLNGPIEKDGTFSCEDGTHENKLIASEPFSFFPSDARSKVLRTLHGKNFPLGQRIPDSKCCNSAELPTALDSQSVKIFDSFSIPSIIVKSKEPELYRNGCTHRIHAIGVNLLEEKLSHGDVADEHLLTKSESIINRDEQNIGKCTSRSPKTEKAAGSVVMRGNSSAMKDQPVKVRKLPRSKTIYVKANAESCRFSHTQLMPRQPSSSCSNDKKISSTDNNNSLLSAKAKKKNLLEKTLCLGRRLRKRKVRDHDDSANSHRYPSNLSSGHCQPSSLLSCCKTKKFGKDRLETESEAKIKKDIGCVSAYEKVMLDTNLGRESGLTREAVDEDVNLVDVSISINDDSDAAEKFGVSTHNMNVEVDLTSSKVYDSIDPKTYDGTTAAASRLDNPRLLQYTFSRKRKKGSLTNFDNSSSSGNHPLKKGGRD</sequence>
<feature type="region of interest" description="Disordered" evidence="2">
    <location>
        <begin position="252"/>
        <end position="285"/>
    </location>
</feature>
<evidence type="ECO:0000313" key="3">
    <source>
        <dbReference type="EMBL" id="KAK2967858.1"/>
    </source>
</evidence>
<dbReference type="EMBL" id="JAVXUO010002978">
    <property type="protein sequence ID" value="KAK2967858.1"/>
    <property type="molecule type" value="Genomic_DNA"/>
</dbReference>